<gene>
    <name evidence="2" type="ORF">DAI18_05485</name>
</gene>
<proteinExistence type="predicted"/>
<sequence length="387" mass="44541">MPKIRSLWLLCLLPLLHAPAIAAPLLLEGRVGDAPVLMELDWNAQNEVEGRYFYRKFRKDIVLAGQRNEASGELKLVEQAGREASRRQPALVLHPAGGNRFQGRWQDHGKTHKVTLAPARLPDGDRDSPYLHRLRVRSPYDFLRLADHQFNRGSHERFMGYGLQWWKDPWSGSSMFQLTDGWSEGDRKRINRLLMNRLWQSVGNYYECQLGGARSHGGEMTQKVTPRFINPAVLSLSVFSRYDCGGAHPDFADNPMTLDVASGRELDLEDILWLGRGKPVRYLRGGNGHTRDFDAFSRYRDKQFAPWVVDHFKSLYPKMMMPTAKDDECNYADPSVWQFVSWYLTPKGVYLGPSFPRVARACEYPDWSVVPYRLVNRHRGPARVRLP</sequence>
<name>A0A2S0P841_9NEIS</name>
<dbReference type="OrthoDB" id="9149399at2"/>
<evidence type="ECO:0000313" key="3">
    <source>
        <dbReference type="Proteomes" id="UP000244173"/>
    </source>
</evidence>
<dbReference type="AlphaFoldDB" id="A0A2S0P841"/>
<protein>
    <recommendedName>
        <fullName evidence="4">DUF3298 domain-containing protein</fullName>
    </recommendedName>
</protein>
<evidence type="ECO:0008006" key="4">
    <source>
        <dbReference type="Google" id="ProtNLM"/>
    </source>
</evidence>
<evidence type="ECO:0000313" key="2">
    <source>
        <dbReference type="EMBL" id="AVY93559.1"/>
    </source>
</evidence>
<dbReference type="Proteomes" id="UP000244173">
    <property type="component" value="Chromosome"/>
</dbReference>
<feature type="chain" id="PRO_5015527521" description="DUF3298 domain-containing protein" evidence="1">
    <location>
        <begin position="23"/>
        <end position="387"/>
    </location>
</feature>
<dbReference type="EMBL" id="CP028519">
    <property type="protein sequence ID" value="AVY93559.1"/>
    <property type="molecule type" value="Genomic_DNA"/>
</dbReference>
<feature type="signal peptide" evidence="1">
    <location>
        <begin position="1"/>
        <end position="22"/>
    </location>
</feature>
<keyword evidence="3" id="KW-1185">Reference proteome</keyword>
<dbReference type="RefSeq" id="WP_107888880.1">
    <property type="nucleotide sequence ID" value="NZ_CP028519.1"/>
</dbReference>
<accession>A0A2S0P841</accession>
<keyword evidence="1" id="KW-0732">Signal</keyword>
<dbReference type="STRING" id="1122240.GCA_000620105_01152"/>
<dbReference type="KEGG" id="maer:DAI18_05485"/>
<reference evidence="2 3" key="1">
    <citation type="submission" date="2018-04" db="EMBL/GenBank/DDBJ databases">
        <title>Denitrifier Microvirgula.</title>
        <authorList>
            <person name="Anderson E."/>
            <person name="Jang J."/>
            <person name="Ishii S."/>
        </authorList>
    </citation>
    <scope>NUCLEOTIDE SEQUENCE [LARGE SCALE GENOMIC DNA]</scope>
    <source>
        <strain evidence="2 3">BE2.4</strain>
    </source>
</reference>
<evidence type="ECO:0000256" key="1">
    <source>
        <dbReference type="SAM" id="SignalP"/>
    </source>
</evidence>
<organism evidence="2 3">
    <name type="scientific">Microvirgula aerodenitrificans</name>
    <dbReference type="NCBI Taxonomy" id="57480"/>
    <lineage>
        <taxon>Bacteria</taxon>
        <taxon>Pseudomonadati</taxon>
        <taxon>Pseudomonadota</taxon>
        <taxon>Betaproteobacteria</taxon>
        <taxon>Neisseriales</taxon>
        <taxon>Aquaspirillaceae</taxon>
        <taxon>Microvirgula</taxon>
    </lineage>
</organism>